<dbReference type="HOGENOM" id="CLU_090485_0_0_1"/>
<gene>
    <name evidence="1" type="primary">AlNc14C99G5985</name>
    <name evidence="1" type="ORF">ALNC14_067790</name>
</gene>
<proteinExistence type="predicted"/>
<dbReference type="AlphaFoldDB" id="F0WHC0"/>
<dbReference type="EMBL" id="FR824144">
    <property type="protein sequence ID" value="CCA20636.1"/>
    <property type="molecule type" value="Genomic_DNA"/>
</dbReference>
<name>F0WHC0_9STRA</name>
<organism evidence="1">
    <name type="scientific">Albugo laibachii Nc14</name>
    <dbReference type="NCBI Taxonomy" id="890382"/>
    <lineage>
        <taxon>Eukaryota</taxon>
        <taxon>Sar</taxon>
        <taxon>Stramenopiles</taxon>
        <taxon>Oomycota</taxon>
        <taxon>Peronosporomycetes</taxon>
        <taxon>Albuginales</taxon>
        <taxon>Albuginaceae</taxon>
        <taxon>Albugo</taxon>
    </lineage>
</organism>
<reference evidence="1" key="2">
    <citation type="submission" date="2011-02" db="EMBL/GenBank/DDBJ databases">
        <authorList>
            <person name="MacLean D."/>
        </authorList>
    </citation>
    <scope>NUCLEOTIDE SEQUENCE</scope>
</reference>
<accession>F0WHC0</accession>
<protein>
    <submittedName>
        <fullName evidence="1">AlNc14C99G5985 protein</fullName>
    </submittedName>
</protein>
<reference evidence="1" key="1">
    <citation type="journal article" date="2011" name="PLoS Biol.">
        <title>Gene gain and loss during evolution of obligate parasitism in the white rust pathogen of Arabidopsis thaliana.</title>
        <authorList>
            <person name="Kemen E."/>
            <person name="Gardiner A."/>
            <person name="Schultz-Larsen T."/>
            <person name="Kemen A.C."/>
            <person name="Balmuth A.L."/>
            <person name="Robert-Seilaniantz A."/>
            <person name="Bailey K."/>
            <person name="Holub E."/>
            <person name="Studholme D.J."/>
            <person name="Maclean D."/>
            <person name="Jones J.D."/>
        </authorList>
    </citation>
    <scope>NUCLEOTIDE SEQUENCE</scope>
</reference>
<evidence type="ECO:0000313" key="1">
    <source>
        <dbReference type="EMBL" id="CCA20636.1"/>
    </source>
</evidence>
<sequence>MELSVLDRAYPITAILATMSLSVTDQVISDLCKNEVLGEEWMRTTVTSFSKCFDMIYGECKIEQMMSRKRIEHSLTVKPKLTVPSRSSISQHTAWIVVETNKTSSISFRCLNELYQIAQRMKSINESKCQVFICLVESGCISYYKMADNYPDAKLADLDEHLNLCIMFGAIIVSVQISEAVIIQQIVKDRKWVNMCAREFIATEWRDEHFHVKSTGKRWDTVISETEGNVRVTCGISSENEVKTEKLRQELRENGLKKPRKTERFLTVP</sequence>